<accession>A0A8J4Y5Y3</accession>
<name>A0A8J4Y5Y3_CHIOP</name>
<comment type="caution">
    <text evidence="2">The sequence shown here is derived from an EMBL/GenBank/DDBJ whole genome shotgun (WGS) entry which is preliminary data.</text>
</comment>
<dbReference type="Proteomes" id="UP000770661">
    <property type="component" value="Unassembled WGS sequence"/>
</dbReference>
<reference evidence="2" key="1">
    <citation type="submission" date="2020-07" db="EMBL/GenBank/DDBJ databases">
        <title>The High-quality genome of the commercially important snow crab, Chionoecetes opilio.</title>
        <authorList>
            <person name="Jeong J.-H."/>
            <person name="Ryu S."/>
        </authorList>
    </citation>
    <scope>NUCLEOTIDE SEQUENCE</scope>
    <source>
        <strain evidence="2">MADBK_172401_WGS</strain>
        <tissue evidence="2">Digestive gland</tissue>
    </source>
</reference>
<gene>
    <name evidence="2" type="ORF">GWK47_045118</name>
</gene>
<dbReference type="OrthoDB" id="10000687at2759"/>
<evidence type="ECO:0000313" key="2">
    <source>
        <dbReference type="EMBL" id="KAG0722093.1"/>
    </source>
</evidence>
<dbReference type="AlphaFoldDB" id="A0A8J4Y5Y3"/>
<feature type="region of interest" description="Disordered" evidence="1">
    <location>
        <begin position="151"/>
        <end position="206"/>
    </location>
</feature>
<keyword evidence="3" id="KW-1185">Reference proteome</keyword>
<evidence type="ECO:0000256" key="1">
    <source>
        <dbReference type="SAM" id="MobiDB-lite"/>
    </source>
</evidence>
<dbReference type="EMBL" id="JACEEZ010010020">
    <property type="protein sequence ID" value="KAG0722093.1"/>
    <property type="molecule type" value="Genomic_DNA"/>
</dbReference>
<organism evidence="2 3">
    <name type="scientific">Chionoecetes opilio</name>
    <name type="common">Atlantic snow crab</name>
    <name type="synonym">Cancer opilio</name>
    <dbReference type="NCBI Taxonomy" id="41210"/>
    <lineage>
        <taxon>Eukaryota</taxon>
        <taxon>Metazoa</taxon>
        <taxon>Ecdysozoa</taxon>
        <taxon>Arthropoda</taxon>
        <taxon>Crustacea</taxon>
        <taxon>Multicrustacea</taxon>
        <taxon>Malacostraca</taxon>
        <taxon>Eumalacostraca</taxon>
        <taxon>Eucarida</taxon>
        <taxon>Decapoda</taxon>
        <taxon>Pleocyemata</taxon>
        <taxon>Brachyura</taxon>
        <taxon>Eubrachyura</taxon>
        <taxon>Majoidea</taxon>
        <taxon>Majidae</taxon>
        <taxon>Chionoecetes</taxon>
    </lineage>
</organism>
<sequence>MAHSPEDIRNNNVVVERELHASSAVPTFVTGEAVTSLGTPVGSLPGSSVLAHLVAKNLDNLADDTAPSSLGSITVNDEYLEDPLQDLTLENMRLPDEYGDPSLGYEFVNSKEWWNSGLDNSQALLQQLEGLGVRVNEDYLTLDLDLSASRSASVSSSVSEEGSVTDEQELQSTLLPTAPTRGRKVQFSGQQRDAADTELFPRSSEHQESEVFREVDYLDHEVAEAEILPSGGVKVTYENYRKEYRPKISPHHNYLKFLETVSSGAPMEELQSLGQESEGAAATPAPHLTLEDRYRRVLQALQRGARLSDVKMRSLSAKYARKIRQLIGEN</sequence>
<evidence type="ECO:0000313" key="3">
    <source>
        <dbReference type="Proteomes" id="UP000770661"/>
    </source>
</evidence>
<proteinExistence type="predicted"/>
<feature type="compositionally biased region" description="Low complexity" evidence="1">
    <location>
        <begin position="151"/>
        <end position="162"/>
    </location>
</feature>
<protein>
    <submittedName>
        <fullName evidence="2">Uncharacterized protein</fullName>
    </submittedName>
</protein>